<keyword evidence="1" id="KW-0677">Repeat</keyword>
<gene>
    <name evidence="7" type="ORF">chiPu_0008185</name>
</gene>
<evidence type="ECO:0000256" key="5">
    <source>
        <dbReference type="SAM" id="MobiDB-lite"/>
    </source>
</evidence>
<accession>A0A401SHB5</accession>
<feature type="compositionally biased region" description="Basic and acidic residues" evidence="5">
    <location>
        <begin position="316"/>
        <end position="327"/>
    </location>
</feature>
<dbReference type="Pfam" id="PF12796">
    <property type="entry name" value="Ank_2"/>
    <property type="match status" value="1"/>
</dbReference>
<dbReference type="InterPro" id="IPR002110">
    <property type="entry name" value="Ankyrin_rpt"/>
</dbReference>
<feature type="compositionally biased region" description="Basic and acidic residues" evidence="5">
    <location>
        <begin position="113"/>
        <end position="123"/>
    </location>
</feature>
<keyword evidence="8" id="KW-1185">Reference proteome</keyword>
<evidence type="ECO:0000256" key="1">
    <source>
        <dbReference type="ARBA" id="ARBA00022737"/>
    </source>
</evidence>
<feature type="repeat" description="ANK" evidence="4">
    <location>
        <begin position="637"/>
        <end position="670"/>
    </location>
</feature>
<name>A0A401SHB5_CHIPU</name>
<feature type="region of interest" description="Disordered" evidence="5">
    <location>
        <begin position="527"/>
        <end position="560"/>
    </location>
</feature>
<dbReference type="Gene3D" id="1.25.40.20">
    <property type="entry name" value="Ankyrin repeat-containing domain"/>
    <property type="match status" value="1"/>
</dbReference>
<dbReference type="Pfam" id="PF25877">
    <property type="entry name" value="WHD_SOWAH"/>
    <property type="match status" value="1"/>
</dbReference>
<feature type="compositionally biased region" description="Low complexity" evidence="5">
    <location>
        <begin position="202"/>
        <end position="218"/>
    </location>
</feature>
<evidence type="ECO:0000256" key="3">
    <source>
        <dbReference type="ARBA" id="ARBA00038122"/>
    </source>
</evidence>
<feature type="region of interest" description="Disordered" evidence="5">
    <location>
        <begin position="104"/>
        <end position="140"/>
    </location>
</feature>
<feature type="region of interest" description="Disordered" evidence="5">
    <location>
        <begin position="276"/>
        <end position="357"/>
    </location>
</feature>
<dbReference type="InterPro" id="IPR036770">
    <property type="entry name" value="Ankyrin_rpt-contain_sf"/>
</dbReference>
<dbReference type="PANTHER" id="PTHR14491">
    <property type="entry name" value="SOSONDOWAH, ISOFORM G"/>
    <property type="match status" value="1"/>
</dbReference>
<proteinExistence type="inferred from homology"/>
<feature type="region of interest" description="Disordered" evidence="5">
    <location>
        <begin position="460"/>
        <end position="491"/>
    </location>
</feature>
<dbReference type="OMA" id="WECLQNG"/>
<feature type="compositionally biased region" description="Basic and acidic residues" evidence="5">
    <location>
        <begin position="180"/>
        <end position="195"/>
    </location>
</feature>
<feature type="compositionally biased region" description="Polar residues" evidence="5">
    <location>
        <begin position="464"/>
        <end position="476"/>
    </location>
</feature>
<reference evidence="7 8" key="1">
    <citation type="journal article" date="2018" name="Nat. Ecol. Evol.">
        <title>Shark genomes provide insights into elasmobranch evolution and the origin of vertebrates.</title>
        <authorList>
            <person name="Hara Y"/>
            <person name="Yamaguchi K"/>
            <person name="Onimaru K"/>
            <person name="Kadota M"/>
            <person name="Koyanagi M"/>
            <person name="Keeley SD"/>
            <person name="Tatsumi K"/>
            <person name="Tanaka K"/>
            <person name="Motone F"/>
            <person name="Kageyama Y"/>
            <person name="Nozu R"/>
            <person name="Adachi N"/>
            <person name="Nishimura O"/>
            <person name="Nakagawa R"/>
            <person name="Tanegashima C"/>
            <person name="Kiyatake I"/>
            <person name="Matsumoto R"/>
            <person name="Murakumo K"/>
            <person name="Nishida K"/>
            <person name="Terakita A"/>
            <person name="Kuratani S"/>
            <person name="Sato K"/>
            <person name="Hyodo S Kuraku.S."/>
        </authorList>
    </citation>
    <scope>NUCLEOTIDE SEQUENCE [LARGE SCALE GENOMIC DNA]</scope>
</reference>
<feature type="region of interest" description="Disordered" evidence="5">
    <location>
        <begin position="155"/>
        <end position="237"/>
    </location>
</feature>
<evidence type="ECO:0000259" key="6">
    <source>
        <dbReference type="Pfam" id="PF25877"/>
    </source>
</evidence>
<feature type="compositionally biased region" description="Polar residues" evidence="5">
    <location>
        <begin position="293"/>
        <end position="315"/>
    </location>
</feature>
<keyword evidence="2 4" id="KW-0040">ANK repeat</keyword>
<evidence type="ECO:0000313" key="7">
    <source>
        <dbReference type="EMBL" id="GCC29743.1"/>
    </source>
</evidence>
<dbReference type="PROSITE" id="PS50297">
    <property type="entry name" value="ANK_REP_REGION"/>
    <property type="match status" value="1"/>
</dbReference>
<evidence type="ECO:0000256" key="4">
    <source>
        <dbReference type="PROSITE-ProRule" id="PRU00023"/>
    </source>
</evidence>
<dbReference type="Proteomes" id="UP000287033">
    <property type="component" value="Unassembled WGS sequence"/>
</dbReference>
<feature type="non-terminal residue" evidence="7">
    <location>
        <position position="1"/>
    </location>
</feature>
<feature type="compositionally biased region" description="Polar residues" evidence="5">
    <location>
        <begin position="328"/>
        <end position="337"/>
    </location>
</feature>
<dbReference type="InterPro" id="IPR058889">
    <property type="entry name" value="WHD_SOWAHA-C"/>
</dbReference>
<dbReference type="PROSITE" id="PS50088">
    <property type="entry name" value="ANK_REPEAT"/>
    <property type="match status" value="1"/>
</dbReference>
<sequence length="755" mass="84145">LEPRDGQQCRPTDLRDQFRSAMAETFSQEAVLDFLLVHRGKVRNADLTAHFVRFLKDPERKLQSREQFKKFVNSLAVVKEEDGVKYIVLRKRYVEFLSEEMHSSSDVLVPARPKGEQKARQKAVESSQPEPASCPRELQPASCPREHLAASCPPELQPASCPPELQPASCPRELQPASCPREHLAVTEDRQREAALSETHQQPRAQRKPAPQQFAKPPVDVVREPPGSPGASRAGNCSGQANGCIPLPEGSRLQLQPVRENAKGFDVAQPVWQSDWNGAVSKGDDGSADSKSTNQRAKNPQSENRSPVIINGSTDKTVRLSNGDESHSSNPPVSPNLSHLPPPRSSTPSKKGKLLHGHAWNDNSETISDELATQALPYEPDQHPLDNLVEKSEDVFPRPQKQGSTFKRENKMTKVWKNPSSPKKNESTDKVYKMPPELSINSATEVLKNSAIYTEECIHRNQRKQPQQSGQLSAGNGQRMGVKQNSKGQNVLAKRDKTSFKKVKSKISRVSHKSTTRKIMDKQVGLSIGDQSPSLTQTMNHSGCDKEDPSKIGATSEKSSSDSIEHEWMVKTAVGKFEQAYSLFCKDPNFAMKRDFISGYTVLHWIAKHGNHRALSHFISAATKKKIKLNVNIKSTCGYTPLHIAVIHEQLKIIQYLVKKYQANVNLRDHSGKKPWQYLSSESPKNVCQMLGAPEHKLAIHSAYSSTFLAKHINTPKSSPSISRKTSFTALLKSPRVLQKFMHHDPLNSIIEDDE</sequence>
<feature type="compositionally biased region" description="Polar residues" evidence="5">
    <location>
        <begin position="529"/>
        <end position="541"/>
    </location>
</feature>
<dbReference type="SMART" id="SM00248">
    <property type="entry name" value="ANK"/>
    <property type="match status" value="2"/>
</dbReference>
<dbReference type="SUPFAM" id="SSF48403">
    <property type="entry name" value="Ankyrin repeat"/>
    <property type="match status" value="1"/>
</dbReference>
<comment type="caution">
    <text evidence="7">The sequence shown here is derived from an EMBL/GenBank/DDBJ whole genome shotgun (WGS) entry which is preliminary data.</text>
</comment>
<protein>
    <recommendedName>
        <fullName evidence="6">SOWAHA-C winged helix-turn-helix domain-containing protein</fullName>
    </recommendedName>
</protein>
<dbReference type="OrthoDB" id="60433at2759"/>
<dbReference type="AlphaFoldDB" id="A0A401SHB5"/>
<evidence type="ECO:0000256" key="2">
    <source>
        <dbReference type="ARBA" id="ARBA00023043"/>
    </source>
</evidence>
<organism evidence="7 8">
    <name type="scientific">Chiloscyllium punctatum</name>
    <name type="common">Brownbanded bambooshark</name>
    <name type="synonym">Hemiscyllium punctatum</name>
    <dbReference type="NCBI Taxonomy" id="137246"/>
    <lineage>
        <taxon>Eukaryota</taxon>
        <taxon>Metazoa</taxon>
        <taxon>Chordata</taxon>
        <taxon>Craniata</taxon>
        <taxon>Vertebrata</taxon>
        <taxon>Chondrichthyes</taxon>
        <taxon>Elasmobranchii</taxon>
        <taxon>Galeomorphii</taxon>
        <taxon>Galeoidea</taxon>
        <taxon>Orectolobiformes</taxon>
        <taxon>Hemiscylliidae</taxon>
        <taxon>Chiloscyllium</taxon>
    </lineage>
</organism>
<comment type="similarity">
    <text evidence="3">Belongs to the SOWAH family.</text>
</comment>
<dbReference type="PANTHER" id="PTHR14491:SF3">
    <property type="entry name" value="ANKYRIN REPEAT DOMAIN-CONTAINING PROTEIN SOWAHB"/>
    <property type="match status" value="1"/>
</dbReference>
<evidence type="ECO:0000313" key="8">
    <source>
        <dbReference type="Proteomes" id="UP000287033"/>
    </source>
</evidence>
<dbReference type="EMBL" id="BEZZ01000265">
    <property type="protein sequence ID" value="GCC29743.1"/>
    <property type="molecule type" value="Genomic_DNA"/>
</dbReference>
<feature type="domain" description="SOWAHA-C winged helix-turn-helix" evidence="6">
    <location>
        <begin position="26"/>
        <end position="105"/>
    </location>
</feature>